<protein>
    <submittedName>
        <fullName evidence="1">Uncharacterized protein</fullName>
    </submittedName>
</protein>
<keyword evidence="2" id="KW-1185">Reference proteome</keyword>
<reference evidence="1" key="2">
    <citation type="journal article" date="2022" name="New Phytol.">
        <title>Evolutionary transition to the ectomycorrhizal habit in the genomes of a hyperdiverse lineage of mushroom-forming fungi.</title>
        <authorList>
            <person name="Looney B."/>
            <person name="Miyauchi S."/>
            <person name="Morin E."/>
            <person name="Drula E."/>
            <person name="Courty P.E."/>
            <person name="Kohler A."/>
            <person name="Kuo A."/>
            <person name="LaButti K."/>
            <person name="Pangilinan J."/>
            <person name="Lipzen A."/>
            <person name="Riley R."/>
            <person name="Andreopoulos W."/>
            <person name="He G."/>
            <person name="Johnson J."/>
            <person name="Nolan M."/>
            <person name="Tritt A."/>
            <person name="Barry K.W."/>
            <person name="Grigoriev I.V."/>
            <person name="Nagy L.G."/>
            <person name="Hibbett D."/>
            <person name="Henrissat B."/>
            <person name="Matheny P.B."/>
            <person name="Labbe J."/>
            <person name="Martin F.M."/>
        </authorList>
    </citation>
    <scope>NUCLEOTIDE SEQUENCE</scope>
    <source>
        <strain evidence="1">FP105234-sp</strain>
    </source>
</reference>
<evidence type="ECO:0000313" key="1">
    <source>
        <dbReference type="EMBL" id="KAI0042585.1"/>
    </source>
</evidence>
<organism evidence="1 2">
    <name type="scientific">Auriscalpium vulgare</name>
    <dbReference type="NCBI Taxonomy" id="40419"/>
    <lineage>
        <taxon>Eukaryota</taxon>
        <taxon>Fungi</taxon>
        <taxon>Dikarya</taxon>
        <taxon>Basidiomycota</taxon>
        <taxon>Agaricomycotina</taxon>
        <taxon>Agaricomycetes</taxon>
        <taxon>Russulales</taxon>
        <taxon>Auriscalpiaceae</taxon>
        <taxon>Auriscalpium</taxon>
    </lineage>
</organism>
<name>A0ACB8RG62_9AGAM</name>
<reference evidence="1" key="1">
    <citation type="submission" date="2021-02" db="EMBL/GenBank/DDBJ databases">
        <authorList>
            <consortium name="DOE Joint Genome Institute"/>
            <person name="Ahrendt S."/>
            <person name="Looney B.P."/>
            <person name="Miyauchi S."/>
            <person name="Morin E."/>
            <person name="Drula E."/>
            <person name="Courty P.E."/>
            <person name="Chicoki N."/>
            <person name="Fauchery L."/>
            <person name="Kohler A."/>
            <person name="Kuo A."/>
            <person name="Labutti K."/>
            <person name="Pangilinan J."/>
            <person name="Lipzen A."/>
            <person name="Riley R."/>
            <person name="Andreopoulos W."/>
            <person name="He G."/>
            <person name="Johnson J."/>
            <person name="Barry K.W."/>
            <person name="Grigoriev I.V."/>
            <person name="Nagy L."/>
            <person name="Hibbett D."/>
            <person name="Henrissat B."/>
            <person name="Matheny P.B."/>
            <person name="Labbe J."/>
            <person name="Martin F."/>
        </authorList>
    </citation>
    <scope>NUCLEOTIDE SEQUENCE</scope>
    <source>
        <strain evidence="1">FP105234-sp</strain>
    </source>
</reference>
<sequence length="59" mass="6849">MSLLLEHSSLAHFQPESRQVSLFAFTLKHSMTRRTQRTTKYIFGALAELSEKFIAIYLC</sequence>
<dbReference type="Proteomes" id="UP000814033">
    <property type="component" value="Unassembled WGS sequence"/>
</dbReference>
<gene>
    <name evidence="1" type="ORF">FA95DRAFT_1610077</name>
</gene>
<comment type="caution">
    <text evidence="1">The sequence shown here is derived from an EMBL/GenBank/DDBJ whole genome shotgun (WGS) entry which is preliminary data.</text>
</comment>
<evidence type="ECO:0000313" key="2">
    <source>
        <dbReference type="Proteomes" id="UP000814033"/>
    </source>
</evidence>
<proteinExistence type="predicted"/>
<accession>A0ACB8RG62</accession>
<dbReference type="EMBL" id="MU276058">
    <property type="protein sequence ID" value="KAI0042585.1"/>
    <property type="molecule type" value="Genomic_DNA"/>
</dbReference>